<reference evidence="10" key="1">
    <citation type="submission" date="2018-05" db="EMBL/GenBank/DDBJ databases">
        <title>Genome Sequencing of selected type strains of the family Eggerthellaceae.</title>
        <authorList>
            <person name="Danylec N."/>
            <person name="Stoll D.A."/>
            <person name="Doetsch A."/>
            <person name="Huch M."/>
        </authorList>
    </citation>
    <scope>NUCLEOTIDE SEQUENCE [LARGE SCALE GENOMIC DNA]</scope>
    <source>
        <strain evidence="10">DSM 16106</strain>
    </source>
</reference>
<sequence>MSRLLIVVDYQVDFVDGALGFAGAEKLAQPIASKISEYRKRGDDVVFTFDTHGSDYLNTQEGRNLPVEHCIENTPGHKLYGAVASELHDSDKVFLKPVFGSVELFDWLRSAQRVADETGALPFEGIELVGLVSNICVVANAVLVKTACPGVPVTVDAACTGSFDARLNEAALDTMESLQIKVANR</sequence>
<dbReference type="Pfam" id="PF00857">
    <property type="entry name" value="Isochorismatase"/>
    <property type="match status" value="1"/>
</dbReference>
<dbReference type="InterPro" id="IPR036380">
    <property type="entry name" value="Isochorismatase-like_sf"/>
</dbReference>
<evidence type="ECO:0000256" key="3">
    <source>
        <dbReference type="ARBA" id="ARBA00022723"/>
    </source>
</evidence>
<dbReference type="PANTHER" id="PTHR11080">
    <property type="entry name" value="PYRAZINAMIDASE/NICOTINAMIDASE"/>
    <property type="match status" value="1"/>
</dbReference>
<evidence type="ECO:0000313" key="10">
    <source>
        <dbReference type="Proteomes" id="UP000278632"/>
    </source>
</evidence>
<dbReference type="GO" id="GO:0008936">
    <property type="term" value="F:nicotinamidase activity"/>
    <property type="evidence" value="ECO:0007669"/>
    <property type="project" value="UniProtKB-EC"/>
</dbReference>
<name>A0A3N0BL68_9ACTN</name>
<dbReference type="AlphaFoldDB" id="A0A3N0BL68"/>
<dbReference type="InterPro" id="IPR052347">
    <property type="entry name" value="Isochorismatase_Nicotinamidase"/>
</dbReference>
<dbReference type="EMBL" id="QICD01000001">
    <property type="protein sequence ID" value="RNL48901.1"/>
    <property type="molecule type" value="Genomic_DNA"/>
</dbReference>
<evidence type="ECO:0000256" key="1">
    <source>
        <dbReference type="ARBA" id="ARBA00006336"/>
    </source>
</evidence>
<dbReference type="EC" id="3.5.1.19" evidence="6"/>
<evidence type="ECO:0000259" key="8">
    <source>
        <dbReference type="Pfam" id="PF00857"/>
    </source>
</evidence>
<keyword evidence="4 9" id="KW-0378">Hydrolase</keyword>
<comment type="pathway">
    <text evidence="5">Cofactor biosynthesis; nicotinate biosynthesis; nicotinate from nicotinamide: step 1/1.</text>
</comment>
<evidence type="ECO:0000313" key="9">
    <source>
        <dbReference type="EMBL" id="RNL48901.1"/>
    </source>
</evidence>
<dbReference type="GO" id="GO:0019363">
    <property type="term" value="P:pyridine nucleotide biosynthetic process"/>
    <property type="evidence" value="ECO:0007669"/>
    <property type="project" value="UniProtKB-KW"/>
</dbReference>
<comment type="caution">
    <text evidence="9">The sequence shown here is derived from an EMBL/GenBank/DDBJ whole genome shotgun (WGS) entry which is preliminary data.</text>
</comment>
<accession>A0A3N0BL68</accession>
<proteinExistence type="inferred from homology"/>
<evidence type="ECO:0000256" key="6">
    <source>
        <dbReference type="ARBA" id="ARBA00039017"/>
    </source>
</evidence>
<dbReference type="InterPro" id="IPR000868">
    <property type="entry name" value="Isochorismatase-like_dom"/>
</dbReference>
<evidence type="ECO:0000256" key="5">
    <source>
        <dbReference type="ARBA" id="ARBA00037900"/>
    </source>
</evidence>
<dbReference type="OrthoDB" id="9791276at2"/>
<dbReference type="GO" id="GO:0046872">
    <property type="term" value="F:metal ion binding"/>
    <property type="evidence" value="ECO:0007669"/>
    <property type="project" value="UniProtKB-KW"/>
</dbReference>
<keyword evidence="10" id="KW-1185">Reference proteome</keyword>
<keyword evidence="3" id="KW-0479">Metal-binding</keyword>
<evidence type="ECO:0000256" key="7">
    <source>
        <dbReference type="ARBA" id="ARBA00043224"/>
    </source>
</evidence>
<feature type="domain" description="Isochorismatase-like" evidence="8">
    <location>
        <begin position="4"/>
        <end position="180"/>
    </location>
</feature>
<dbReference type="SUPFAM" id="SSF52499">
    <property type="entry name" value="Isochorismatase-like hydrolases"/>
    <property type="match status" value="1"/>
</dbReference>
<dbReference type="RefSeq" id="WP_123190982.1">
    <property type="nucleotide sequence ID" value="NZ_QICD01000001.1"/>
</dbReference>
<protein>
    <recommendedName>
        <fullName evidence="6">nicotinamidase</fullName>
        <ecNumber evidence="6">3.5.1.19</ecNumber>
    </recommendedName>
    <alternativeName>
        <fullName evidence="7">Nicotinamide deamidase</fullName>
    </alternativeName>
</protein>
<organism evidence="9 10">
    <name type="scientific">Paraeggerthella hongkongensis</name>
    <dbReference type="NCBI Taxonomy" id="230658"/>
    <lineage>
        <taxon>Bacteria</taxon>
        <taxon>Bacillati</taxon>
        <taxon>Actinomycetota</taxon>
        <taxon>Coriobacteriia</taxon>
        <taxon>Eggerthellales</taxon>
        <taxon>Eggerthellaceae</taxon>
        <taxon>Paraeggerthella</taxon>
    </lineage>
</organism>
<dbReference type="Proteomes" id="UP000278632">
    <property type="component" value="Unassembled WGS sequence"/>
</dbReference>
<evidence type="ECO:0000256" key="2">
    <source>
        <dbReference type="ARBA" id="ARBA00022642"/>
    </source>
</evidence>
<comment type="similarity">
    <text evidence="1">Belongs to the isochorismatase family.</text>
</comment>
<dbReference type="PANTHER" id="PTHR11080:SF2">
    <property type="entry name" value="LD05707P"/>
    <property type="match status" value="1"/>
</dbReference>
<keyword evidence="2" id="KW-0662">Pyridine nucleotide biosynthesis</keyword>
<gene>
    <name evidence="9" type="ORF">DMP08_00090</name>
</gene>
<evidence type="ECO:0000256" key="4">
    <source>
        <dbReference type="ARBA" id="ARBA00022801"/>
    </source>
</evidence>
<dbReference type="Gene3D" id="3.40.50.850">
    <property type="entry name" value="Isochorismatase-like"/>
    <property type="match status" value="1"/>
</dbReference>
<dbReference type="CDD" id="cd00431">
    <property type="entry name" value="cysteine_hydrolases"/>
    <property type="match status" value="1"/>
</dbReference>